<comment type="caution">
    <text evidence="6">The sequence shown here is derived from an EMBL/GenBank/DDBJ whole genome shotgun (WGS) entry which is preliminary data.</text>
</comment>
<dbReference type="GO" id="GO:0005635">
    <property type="term" value="C:nuclear envelope"/>
    <property type="evidence" value="ECO:0007669"/>
    <property type="project" value="TreeGrafter"/>
</dbReference>
<name>A0AA38HH02_9CUCU</name>
<feature type="domain" description="SUN" evidence="5">
    <location>
        <begin position="1"/>
        <end position="117"/>
    </location>
</feature>
<evidence type="ECO:0000256" key="1">
    <source>
        <dbReference type="ARBA" id="ARBA00004370"/>
    </source>
</evidence>
<dbReference type="Gene3D" id="2.60.120.260">
    <property type="entry name" value="Galactose-binding domain-like"/>
    <property type="match status" value="1"/>
</dbReference>
<dbReference type="InterPro" id="IPR045119">
    <property type="entry name" value="SUN1-5"/>
</dbReference>
<dbReference type="GO" id="GO:0016020">
    <property type="term" value="C:membrane"/>
    <property type="evidence" value="ECO:0007669"/>
    <property type="project" value="UniProtKB-SubCell"/>
</dbReference>
<dbReference type="InterPro" id="IPR012919">
    <property type="entry name" value="SUN_dom"/>
</dbReference>
<dbReference type="GO" id="GO:0043495">
    <property type="term" value="F:protein-membrane adaptor activity"/>
    <property type="evidence" value="ECO:0007669"/>
    <property type="project" value="TreeGrafter"/>
</dbReference>
<dbReference type="EMBL" id="JALNTZ010003741">
    <property type="protein sequence ID" value="KAJ3616092.1"/>
    <property type="molecule type" value="Genomic_DNA"/>
</dbReference>
<dbReference type="PANTHER" id="PTHR12911:SF8">
    <property type="entry name" value="KLAROID PROTEIN-RELATED"/>
    <property type="match status" value="1"/>
</dbReference>
<sequence length="118" mass="13143">MEPGHCYALPGQGGSIGIELSEPIIISHFTVEHLPFALTRAPSAPRAMALWGVRSSGEHTNLGTFEYIFSANSESSQTFELKEKHGPFRIVRLEVLSNYGMVQYTCVYRVRVHGEYAL</sequence>
<gene>
    <name evidence="6" type="ORF">Zmor_012066</name>
</gene>
<dbReference type="AlphaFoldDB" id="A0AA38HH02"/>
<accession>A0AA38HH02</accession>
<evidence type="ECO:0000256" key="3">
    <source>
        <dbReference type="ARBA" id="ARBA00022989"/>
    </source>
</evidence>
<keyword evidence="2" id="KW-0812">Transmembrane</keyword>
<proteinExistence type="predicted"/>
<reference evidence="6" key="1">
    <citation type="journal article" date="2023" name="G3 (Bethesda)">
        <title>Whole genome assemblies of Zophobas morio and Tenebrio molitor.</title>
        <authorList>
            <person name="Kaur S."/>
            <person name="Stinson S.A."/>
            <person name="diCenzo G.C."/>
        </authorList>
    </citation>
    <scope>NUCLEOTIDE SEQUENCE</scope>
    <source>
        <strain evidence="6">QUZm001</strain>
    </source>
</reference>
<organism evidence="6 7">
    <name type="scientific">Zophobas morio</name>
    <dbReference type="NCBI Taxonomy" id="2755281"/>
    <lineage>
        <taxon>Eukaryota</taxon>
        <taxon>Metazoa</taxon>
        <taxon>Ecdysozoa</taxon>
        <taxon>Arthropoda</taxon>
        <taxon>Hexapoda</taxon>
        <taxon>Insecta</taxon>
        <taxon>Pterygota</taxon>
        <taxon>Neoptera</taxon>
        <taxon>Endopterygota</taxon>
        <taxon>Coleoptera</taxon>
        <taxon>Polyphaga</taxon>
        <taxon>Cucujiformia</taxon>
        <taxon>Tenebrionidae</taxon>
        <taxon>Zophobas</taxon>
    </lineage>
</organism>
<evidence type="ECO:0000256" key="4">
    <source>
        <dbReference type="ARBA" id="ARBA00023136"/>
    </source>
</evidence>
<keyword evidence="4" id="KW-0472">Membrane</keyword>
<keyword evidence="7" id="KW-1185">Reference proteome</keyword>
<evidence type="ECO:0000313" key="6">
    <source>
        <dbReference type="EMBL" id="KAJ3616092.1"/>
    </source>
</evidence>
<dbReference type="Pfam" id="PF07738">
    <property type="entry name" value="Sad1_UNC"/>
    <property type="match status" value="1"/>
</dbReference>
<evidence type="ECO:0000259" key="5">
    <source>
        <dbReference type="PROSITE" id="PS51469"/>
    </source>
</evidence>
<keyword evidence="3" id="KW-1133">Transmembrane helix</keyword>
<dbReference type="PANTHER" id="PTHR12911">
    <property type="entry name" value="SAD1/UNC-84-LIKE PROTEIN-RELATED"/>
    <property type="match status" value="1"/>
</dbReference>
<protein>
    <recommendedName>
        <fullName evidence="5">SUN domain-containing protein</fullName>
    </recommendedName>
</protein>
<dbReference type="Proteomes" id="UP001168821">
    <property type="component" value="Unassembled WGS sequence"/>
</dbReference>
<evidence type="ECO:0000256" key="2">
    <source>
        <dbReference type="ARBA" id="ARBA00022692"/>
    </source>
</evidence>
<evidence type="ECO:0000313" key="7">
    <source>
        <dbReference type="Proteomes" id="UP001168821"/>
    </source>
</evidence>
<comment type="subcellular location">
    <subcellularLocation>
        <location evidence="1">Membrane</location>
    </subcellularLocation>
</comment>
<dbReference type="PROSITE" id="PS51469">
    <property type="entry name" value="SUN"/>
    <property type="match status" value="1"/>
</dbReference>